<sequence length="148" mass="15556">MILPNLFFAVAAGTLQTSAAVESLDQPSKNVVLGNERAIVSLSCDRGSVSFRLRWPTRIEAPFLNIGVGNSNGMDAAMGAAEPWKIVDSPDRRTAMAPLPAAKIVASSAGEELLLLNVRGESDSTIAEFDALLMKAALDELVGQCSPA</sequence>
<keyword evidence="2" id="KW-1185">Reference proteome</keyword>
<dbReference type="EMBL" id="CP032829">
    <property type="protein sequence ID" value="AYJ87691.1"/>
    <property type="molecule type" value="Genomic_DNA"/>
</dbReference>
<gene>
    <name evidence="1" type="ORF">D3Y57_19380</name>
</gene>
<evidence type="ECO:0000313" key="2">
    <source>
        <dbReference type="Proteomes" id="UP000276254"/>
    </source>
</evidence>
<dbReference type="RefSeq" id="WP_121155326.1">
    <property type="nucleotide sequence ID" value="NZ_CP032829.1"/>
</dbReference>
<name>A0A494TPA8_SPHPE</name>
<evidence type="ECO:0000313" key="1">
    <source>
        <dbReference type="EMBL" id="AYJ87691.1"/>
    </source>
</evidence>
<reference evidence="1 2" key="1">
    <citation type="submission" date="2018-09" db="EMBL/GenBank/DDBJ databases">
        <title>Sphingomonas peninsula sp. nov., isolated from fildes peninsula, Antarctic soil.</title>
        <authorList>
            <person name="Yingchao G."/>
        </authorList>
    </citation>
    <scope>NUCLEOTIDE SEQUENCE [LARGE SCALE GENOMIC DNA]</scope>
    <source>
        <strain evidence="1 2">YZ-8</strain>
    </source>
</reference>
<organism evidence="1 2">
    <name type="scientific">Sphingomonas paeninsulae</name>
    <dbReference type="NCBI Taxonomy" id="2319844"/>
    <lineage>
        <taxon>Bacteria</taxon>
        <taxon>Pseudomonadati</taxon>
        <taxon>Pseudomonadota</taxon>
        <taxon>Alphaproteobacteria</taxon>
        <taxon>Sphingomonadales</taxon>
        <taxon>Sphingomonadaceae</taxon>
        <taxon>Sphingomonas</taxon>
    </lineage>
</organism>
<dbReference type="AlphaFoldDB" id="A0A494TPA8"/>
<dbReference type="KEGG" id="spha:D3Y57_19380"/>
<proteinExistence type="predicted"/>
<dbReference type="Proteomes" id="UP000276254">
    <property type="component" value="Chromosome"/>
</dbReference>
<accession>A0A494TPA8</accession>
<protein>
    <submittedName>
        <fullName evidence="1">Uncharacterized protein</fullName>
    </submittedName>
</protein>